<dbReference type="InterPro" id="IPR000843">
    <property type="entry name" value="HTH_LacI"/>
</dbReference>
<comment type="function">
    <text evidence="7">Global transcriptional regulator of carbon catabolite repression (CCR) and carbon catabolite activation (CCA), which ensures optimal energy usage under diverse conditions.</text>
</comment>
<evidence type="ECO:0000256" key="5">
    <source>
        <dbReference type="ARBA" id="ARBA00023159"/>
    </source>
</evidence>
<evidence type="ECO:0000256" key="6">
    <source>
        <dbReference type="ARBA" id="ARBA00023163"/>
    </source>
</evidence>
<sequence length="338" mass="37148">MDKQTITIYDVAREAGVSMATVSRVVNGNPNVKPTTRKKVLEVIDRLDYRPNAVARGLASKKTTTVGVIIPDVTNLYFSSLARGIDDIATMYKYNIILANSDENDQKEVQVLNTLLAKQVDGVIFMGNTITDELRAEFSRSRTPVVLAGTVDPDQQVGSVNIDYESATKDSVELLIQNGHKKIAFVSESHDEPINGIYRLNGYKKALEEASIDFDESLVLQSEYTYKVGEAVYDQITKTGATAAIIADDELAVGVLNAALDRGVSVPEEFEIITSNNSRLTEMTRPQLSTVVQPLYDIGAVAMRLLTKMMNKEEVDEKTVTLPYSIEAKGTTKESPNL</sequence>
<dbReference type="CDD" id="cd01392">
    <property type="entry name" value="HTH_LacI"/>
    <property type="match status" value="1"/>
</dbReference>
<dbReference type="PANTHER" id="PTHR30146:SF150">
    <property type="entry name" value="ARABINOSE METABOLISM TRANSCRIPTIONAL REPRESSOR"/>
    <property type="match status" value="1"/>
</dbReference>
<dbReference type="PANTHER" id="PTHR30146">
    <property type="entry name" value="LACI-RELATED TRANSCRIPTIONAL REPRESSOR"/>
    <property type="match status" value="1"/>
</dbReference>
<evidence type="ECO:0000256" key="7">
    <source>
        <dbReference type="RuleBase" id="RU368079"/>
    </source>
</evidence>
<keyword evidence="2 7" id="KW-0678">Repressor</keyword>
<dbReference type="InterPro" id="IPR010982">
    <property type="entry name" value="Lambda_DNA-bd_dom_sf"/>
</dbReference>
<evidence type="ECO:0000259" key="8">
    <source>
        <dbReference type="PROSITE" id="PS50932"/>
    </source>
</evidence>
<keyword evidence="6 7" id="KW-0804">Transcription</keyword>
<evidence type="ECO:0000256" key="1">
    <source>
        <dbReference type="ARBA" id="ARBA00019435"/>
    </source>
</evidence>
<evidence type="ECO:0000313" key="10">
    <source>
        <dbReference type="Proteomes" id="UP001501166"/>
    </source>
</evidence>
<evidence type="ECO:0000256" key="4">
    <source>
        <dbReference type="ARBA" id="ARBA00023125"/>
    </source>
</evidence>
<dbReference type="Gene3D" id="1.10.260.40">
    <property type="entry name" value="lambda repressor-like DNA-binding domains"/>
    <property type="match status" value="1"/>
</dbReference>
<evidence type="ECO:0000256" key="3">
    <source>
        <dbReference type="ARBA" id="ARBA00023015"/>
    </source>
</evidence>
<dbReference type="InterPro" id="IPR028082">
    <property type="entry name" value="Peripla_BP_I"/>
</dbReference>
<gene>
    <name evidence="9" type="primary">ccpA_1</name>
    <name evidence="9" type="ORF">GCM10008932_02100</name>
</gene>
<dbReference type="PRINTS" id="PR00036">
    <property type="entry name" value="HTHLACI"/>
</dbReference>
<dbReference type="Pfam" id="PF00356">
    <property type="entry name" value="LacI"/>
    <property type="match status" value="1"/>
</dbReference>
<keyword evidence="4 7" id="KW-0238">DNA-binding</keyword>
<dbReference type="SMART" id="SM00354">
    <property type="entry name" value="HTH_LACI"/>
    <property type="match status" value="1"/>
</dbReference>
<dbReference type="EMBL" id="BAAACW010000017">
    <property type="protein sequence ID" value="GAA0352687.1"/>
    <property type="molecule type" value="Genomic_DNA"/>
</dbReference>
<dbReference type="InterPro" id="IPR046335">
    <property type="entry name" value="LacI/GalR-like_sensor"/>
</dbReference>
<organism evidence="9 10">
    <name type="scientific">Alkalibacterium iburiense</name>
    <dbReference type="NCBI Taxonomy" id="290589"/>
    <lineage>
        <taxon>Bacteria</taxon>
        <taxon>Bacillati</taxon>
        <taxon>Bacillota</taxon>
        <taxon>Bacilli</taxon>
        <taxon>Lactobacillales</taxon>
        <taxon>Carnobacteriaceae</taxon>
        <taxon>Alkalibacterium</taxon>
    </lineage>
</organism>
<dbReference type="PROSITE" id="PS50932">
    <property type="entry name" value="HTH_LACI_2"/>
    <property type="match status" value="1"/>
</dbReference>
<protein>
    <recommendedName>
        <fullName evidence="1 7">Catabolite control protein A</fullName>
    </recommendedName>
</protein>
<keyword evidence="3 7" id="KW-0805">Transcription regulation</keyword>
<keyword evidence="5 7" id="KW-0010">Activator</keyword>
<feature type="domain" description="HTH lacI-type" evidence="8">
    <location>
        <begin position="6"/>
        <end position="60"/>
    </location>
</feature>
<reference evidence="9 10" key="1">
    <citation type="journal article" date="2019" name="Int. J. Syst. Evol. Microbiol.">
        <title>The Global Catalogue of Microorganisms (GCM) 10K type strain sequencing project: providing services to taxonomists for standard genome sequencing and annotation.</title>
        <authorList>
            <consortium name="The Broad Institute Genomics Platform"/>
            <consortium name="The Broad Institute Genome Sequencing Center for Infectious Disease"/>
            <person name="Wu L."/>
            <person name="Ma J."/>
        </authorList>
    </citation>
    <scope>NUCLEOTIDE SEQUENCE [LARGE SCALE GENOMIC DNA]</scope>
    <source>
        <strain evidence="9 10">JCM 12662</strain>
    </source>
</reference>
<dbReference type="Pfam" id="PF13377">
    <property type="entry name" value="Peripla_BP_3"/>
    <property type="match status" value="1"/>
</dbReference>
<dbReference type="SUPFAM" id="SSF47413">
    <property type="entry name" value="lambda repressor-like DNA-binding domains"/>
    <property type="match status" value="1"/>
</dbReference>
<dbReference type="SUPFAM" id="SSF53822">
    <property type="entry name" value="Periplasmic binding protein-like I"/>
    <property type="match status" value="1"/>
</dbReference>
<accession>A0ABN0X1F2</accession>
<dbReference type="RefSeq" id="WP_343753113.1">
    <property type="nucleotide sequence ID" value="NZ_BAAACW010000017.1"/>
</dbReference>
<evidence type="ECO:0000256" key="2">
    <source>
        <dbReference type="ARBA" id="ARBA00022491"/>
    </source>
</evidence>
<proteinExistence type="predicted"/>
<dbReference type="Gene3D" id="3.40.50.2300">
    <property type="match status" value="2"/>
</dbReference>
<dbReference type="Proteomes" id="UP001501166">
    <property type="component" value="Unassembled WGS sequence"/>
</dbReference>
<dbReference type="NCBIfam" id="TIGR01481">
    <property type="entry name" value="ccpA"/>
    <property type="match status" value="1"/>
</dbReference>
<evidence type="ECO:0000313" key="9">
    <source>
        <dbReference type="EMBL" id="GAA0352687.1"/>
    </source>
</evidence>
<keyword evidence="10" id="KW-1185">Reference proteome</keyword>
<dbReference type="InterPro" id="IPR006377">
    <property type="entry name" value="CcpA"/>
</dbReference>
<comment type="caution">
    <text evidence="9">The sequence shown here is derived from an EMBL/GenBank/DDBJ whole genome shotgun (WGS) entry which is preliminary data.</text>
</comment>
<dbReference type="PROSITE" id="PS00356">
    <property type="entry name" value="HTH_LACI_1"/>
    <property type="match status" value="1"/>
</dbReference>
<name>A0ABN0X1F2_9LACT</name>
<dbReference type="CDD" id="cd06298">
    <property type="entry name" value="PBP1_CcpA"/>
    <property type="match status" value="1"/>
</dbReference>